<dbReference type="NCBIfam" id="TIGR02452">
    <property type="entry name" value="TIGR02452 family protein"/>
    <property type="match status" value="1"/>
</dbReference>
<dbReference type="InterPro" id="IPR012664">
    <property type="entry name" value="CHP02452"/>
</dbReference>
<gene>
    <name evidence="2" type="ORF">RM844_11330</name>
</gene>
<dbReference type="Gene3D" id="3.40.220.10">
    <property type="entry name" value="Leucine Aminopeptidase, subunit E, domain 1"/>
    <property type="match status" value="1"/>
</dbReference>
<dbReference type="EMBL" id="JAVREO010000005">
    <property type="protein sequence ID" value="MDT0266883.1"/>
    <property type="molecule type" value="Genomic_DNA"/>
</dbReference>
<dbReference type="Proteomes" id="UP001183410">
    <property type="component" value="Unassembled WGS sequence"/>
</dbReference>
<dbReference type="PIRSF" id="PIRSF014899">
    <property type="entry name" value="UCP014899"/>
    <property type="match status" value="1"/>
</dbReference>
<feature type="domain" description="Microbial-type PARG catalytic" evidence="1">
    <location>
        <begin position="14"/>
        <end position="156"/>
    </location>
</feature>
<keyword evidence="3" id="KW-1185">Reference proteome</keyword>
<dbReference type="PANTHER" id="PTHR35596:SF1">
    <property type="entry name" value="MICROBIAL-TYPE PARG CATALYTIC DOMAIN-CONTAINING PROTEIN"/>
    <property type="match status" value="1"/>
</dbReference>
<dbReference type="RefSeq" id="WP_311666920.1">
    <property type="nucleotide sequence ID" value="NZ_JAVREO010000005.1"/>
</dbReference>
<reference evidence="3" key="1">
    <citation type="submission" date="2023-07" db="EMBL/GenBank/DDBJ databases">
        <title>30 novel species of actinomycetes from the DSMZ collection.</title>
        <authorList>
            <person name="Nouioui I."/>
        </authorList>
    </citation>
    <scope>NUCLEOTIDE SEQUENCE [LARGE SCALE GENOMIC DNA]</scope>
    <source>
        <strain evidence="3">DSM 44915</strain>
    </source>
</reference>
<protein>
    <submittedName>
        <fullName evidence="2">TIGR02452 family protein</fullName>
    </submittedName>
</protein>
<dbReference type="SUPFAM" id="SSF52949">
    <property type="entry name" value="Macro domain-like"/>
    <property type="match status" value="1"/>
</dbReference>
<evidence type="ECO:0000259" key="1">
    <source>
        <dbReference type="Pfam" id="PF10021"/>
    </source>
</evidence>
<comment type="caution">
    <text evidence="2">The sequence shown here is derived from an EMBL/GenBank/DDBJ whole genome shotgun (WGS) entry which is preliminary data.</text>
</comment>
<accession>A0ABU2JPG6</accession>
<sequence length="275" mass="29151">MVRADEGLRLRFEETRLACARGWYERDGRRVELADALAGMRRGTRLFTPEELRALPAAPAGPRAVISVTGESTLVAAVRLAAGGGDVAALNFASARTPGGGVLKGAVAQEEDLARASALHDSLTRCPAFYAAHRAEGSPWYSDRVLYSPRVPVFRDDRGGWLPTPVPVTFLTCAAPNRRRIEAEGPVAGARLARVLAERARGVLAVAAHGGHRRLVLGAWGCGVFGNDPRQVAGVFAELLTGDGPFAAAFERVVFAVLDRAGPTRAAFAETFLAA</sequence>
<dbReference type="InterPro" id="IPR019261">
    <property type="entry name" value="PARG_cat_microbial"/>
</dbReference>
<evidence type="ECO:0000313" key="3">
    <source>
        <dbReference type="Proteomes" id="UP001183410"/>
    </source>
</evidence>
<organism evidence="2 3">
    <name type="scientific">Streptomyces chisholmiae</name>
    <dbReference type="NCBI Taxonomy" id="3075540"/>
    <lineage>
        <taxon>Bacteria</taxon>
        <taxon>Bacillati</taxon>
        <taxon>Actinomycetota</taxon>
        <taxon>Actinomycetes</taxon>
        <taxon>Kitasatosporales</taxon>
        <taxon>Streptomycetaceae</taxon>
        <taxon>Streptomyces</taxon>
    </lineage>
</organism>
<evidence type="ECO:0000313" key="2">
    <source>
        <dbReference type="EMBL" id="MDT0266883.1"/>
    </source>
</evidence>
<name>A0ABU2JPG6_9ACTN</name>
<dbReference type="InterPro" id="IPR043472">
    <property type="entry name" value="Macro_dom-like"/>
</dbReference>
<dbReference type="PANTHER" id="PTHR35596">
    <property type="entry name" value="DUF2263 DOMAIN-CONTAINING PROTEIN"/>
    <property type="match status" value="1"/>
</dbReference>
<proteinExistence type="predicted"/>
<dbReference type="Pfam" id="PF10021">
    <property type="entry name" value="PARG_cat_microb"/>
    <property type="match status" value="1"/>
</dbReference>